<dbReference type="Proteomes" id="UP000649522">
    <property type="component" value="Segment"/>
</dbReference>
<reference evidence="1" key="1">
    <citation type="submission" date="2020-01" db="EMBL/GenBank/DDBJ databases">
        <title>Patterns of diversity and host range of bacteriophage communities associated with bean-nodulatin bacteria.</title>
        <authorList>
            <person name="Vann Cauwenberghe J."/>
            <person name="Santamaria R.I."/>
            <person name="Bustos P."/>
            <person name="Juarez S."/>
            <person name="Gonzalez V."/>
        </authorList>
    </citation>
    <scope>NUCLEOTIDE SEQUENCE</scope>
</reference>
<dbReference type="EMBL" id="MN988501">
    <property type="protein sequence ID" value="QIG68987.1"/>
    <property type="molecule type" value="Genomic_DNA"/>
</dbReference>
<name>A0A7S5QZK8_9CAUD</name>
<protein>
    <submittedName>
        <fullName evidence="1">Uncharacterized protein</fullName>
    </submittedName>
</protein>
<evidence type="ECO:0000313" key="1">
    <source>
        <dbReference type="EMBL" id="QIG68987.1"/>
    </source>
</evidence>
<accession>A0A7S5QZK8</accession>
<organism evidence="1 2">
    <name type="scientific">Rhizobium phage RHph_Y3_43</name>
    <dbReference type="NCBI Taxonomy" id="2509778"/>
    <lineage>
        <taxon>Viruses</taxon>
        <taxon>Duplodnaviria</taxon>
        <taxon>Heunggongvirae</taxon>
        <taxon>Uroviricota</taxon>
        <taxon>Caudoviricetes</taxon>
        <taxon>Kleczkowskavirus</taxon>
        <taxon>Kleczkowskavirus RHEph4</taxon>
    </lineage>
</organism>
<sequence length="205" mass="22891">MLYMKTLAKAIIPHKPHDIVIVSALTALFTWAGFQVLLQSPPRAIVNAETTWPSSVPRGGFFYLNFDLTFDKSCTLKAKRIITASDGVEYLAQQDEKDVAAGERIKYTVTVPVNESLPAGPAFIRSQISYECDFWSRWIRSITQAGRARRFLITDPVQPSALELDQSACLLPNRPGFTVVRAHYRRVAALSAADTRRPISPPDKQ</sequence>
<gene>
    <name evidence="1" type="ORF">EVB73_051</name>
</gene>
<evidence type="ECO:0000313" key="2">
    <source>
        <dbReference type="Proteomes" id="UP000649522"/>
    </source>
</evidence>
<proteinExistence type="predicted"/>